<dbReference type="PROSITE" id="PS00018">
    <property type="entry name" value="EF_HAND_1"/>
    <property type="match status" value="1"/>
</dbReference>
<proteinExistence type="predicted"/>
<sequence>MQRAILLSLTVCLALVQMGCLINVGGTKVVKASESRKAVSFESDAGMSAFASHVKSSYPAEKNLGSGYFGIPFIISVHEQRVLSENAHFNAAIDKVDLDQNQVITDGELNAAGIIVKEKEPADDSAGSSGFQTL</sequence>
<dbReference type="EMBL" id="JACHGY010000001">
    <property type="protein sequence ID" value="MBB6429704.1"/>
    <property type="molecule type" value="Genomic_DNA"/>
</dbReference>
<comment type="caution">
    <text evidence="1">The sequence shown here is derived from an EMBL/GenBank/DDBJ whole genome shotgun (WGS) entry which is preliminary data.</text>
</comment>
<dbReference type="RefSeq" id="WP_184677270.1">
    <property type="nucleotide sequence ID" value="NZ_JACHGY010000001.1"/>
</dbReference>
<dbReference type="InterPro" id="IPR018247">
    <property type="entry name" value="EF_Hand_1_Ca_BS"/>
</dbReference>
<evidence type="ECO:0008006" key="3">
    <source>
        <dbReference type="Google" id="ProtNLM"/>
    </source>
</evidence>
<keyword evidence="2" id="KW-1185">Reference proteome</keyword>
<gene>
    <name evidence="1" type="ORF">HNQ40_001510</name>
</gene>
<accession>A0A7X0LKC6</accession>
<protein>
    <recommendedName>
        <fullName evidence="3">EF-hand domain-containing protein</fullName>
    </recommendedName>
</protein>
<evidence type="ECO:0000313" key="2">
    <source>
        <dbReference type="Proteomes" id="UP000541810"/>
    </source>
</evidence>
<name>A0A7X0LKC6_9BACT</name>
<evidence type="ECO:0000313" key="1">
    <source>
        <dbReference type="EMBL" id="MBB6429704.1"/>
    </source>
</evidence>
<dbReference type="AlphaFoldDB" id="A0A7X0LKC6"/>
<reference evidence="1 2" key="1">
    <citation type="submission" date="2020-08" db="EMBL/GenBank/DDBJ databases">
        <title>Genomic Encyclopedia of Type Strains, Phase IV (KMG-IV): sequencing the most valuable type-strain genomes for metagenomic binning, comparative biology and taxonomic classification.</title>
        <authorList>
            <person name="Goeker M."/>
        </authorList>
    </citation>
    <scope>NUCLEOTIDE SEQUENCE [LARGE SCALE GENOMIC DNA]</scope>
    <source>
        <strain evidence="1 2">DSM 103725</strain>
    </source>
</reference>
<dbReference type="Proteomes" id="UP000541810">
    <property type="component" value="Unassembled WGS sequence"/>
</dbReference>
<organism evidence="1 2">
    <name type="scientific">Algisphaera agarilytica</name>
    <dbReference type="NCBI Taxonomy" id="1385975"/>
    <lineage>
        <taxon>Bacteria</taxon>
        <taxon>Pseudomonadati</taxon>
        <taxon>Planctomycetota</taxon>
        <taxon>Phycisphaerae</taxon>
        <taxon>Phycisphaerales</taxon>
        <taxon>Phycisphaeraceae</taxon>
        <taxon>Algisphaera</taxon>
    </lineage>
</organism>